<proteinExistence type="predicted"/>
<dbReference type="EMBL" id="JAALFE010000065">
    <property type="protein sequence ID" value="NGQ93469.1"/>
    <property type="molecule type" value="Genomic_DNA"/>
</dbReference>
<comment type="caution">
    <text evidence="1">The sequence shown here is derived from an EMBL/GenBank/DDBJ whole genome shotgun (WGS) entry which is preliminary data.</text>
</comment>
<protein>
    <submittedName>
        <fullName evidence="1">Uncharacterized protein</fullName>
    </submittedName>
</protein>
<dbReference type="Proteomes" id="UP000474758">
    <property type="component" value="Unassembled WGS sequence"/>
</dbReference>
<name>A0A6M1TSZ8_9RHOB</name>
<dbReference type="AlphaFoldDB" id="A0A6M1TSZ8"/>
<feature type="non-terminal residue" evidence="1">
    <location>
        <position position="1"/>
    </location>
</feature>
<reference evidence="1 2" key="1">
    <citation type="submission" date="2020-02" db="EMBL/GenBank/DDBJ databases">
        <title>Rhodobacter translucens sp. nov., a novel bacterium isolated from activated sludge.</title>
        <authorList>
            <person name="Liu J."/>
        </authorList>
    </citation>
    <scope>NUCLEOTIDE SEQUENCE [LARGE SCALE GENOMIC DNA]</scope>
    <source>
        <strain evidence="1 2">HX-7-19</strain>
    </source>
</reference>
<organism evidence="1 2">
    <name type="scientific">Paragemmobacter kunshanensis</name>
    <dbReference type="NCBI Taxonomy" id="2583234"/>
    <lineage>
        <taxon>Bacteria</taxon>
        <taxon>Pseudomonadati</taxon>
        <taxon>Pseudomonadota</taxon>
        <taxon>Alphaproteobacteria</taxon>
        <taxon>Rhodobacterales</taxon>
        <taxon>Paracoccaceae</taxon>
        <taxon>Paragemmobacter</taxon>
    </lineage>
</organism>
<gene>
    <name evidence="1" type="ORF">G5V65_21590</name>
</gene>
<dbReference type="RefSeq" id="WP_165054632.1">
    <property type="nucleotide sequence ID" value="NZ_JAALFE010000065.1"/>
</dbReference>
<evidence type="ECO:0000313" key="2">
    <source>
        <dbReference type="Proteomes" id="UP000474758"/>
    </source>
</evidence>
<keyword evidence="2" id="KW-1185">Reference proteome</keyword>
<evidence type="ECO:0000313" key="1">
    <source>
        <dbReference type="EMBL" id="NGQ93469.1"/>
    </source>
</evidence>
<accession>A0A6M1TSZ8</accession>
<sequence length="206" mass="22332">RQRHDLYAKYHDYDSEISDLLGECGSKPFQVKNKERKNTVSKKPEQAMQLVGVASSELSEILDYFFSQIPASERAAIERLSERLAKAAVFVAMKAHLDPAAILHRELAALHVTDQAMDGPGEAAPRIPHAIHPMSEDEINQLAAPLREAVRQLALSGVPGVQAAGVLMTFAAQILMQESGGDFRATSLAMSAFAGAVDKGRSIRPS</sequence>